<comment type="caution">
    <text evidence="2">The sequence shown here is derived from an EMBL/GenBank/DDBJ whole genome shotgun (WGS) entry which is preliminary data.</text>
</comment>
<evidence type="ECO:0000313" key="3">
    <source>
        <dbReference type="Proteomes" id="UP001306950"/>
    </source>
</evidence>
<dbReference type="Proteomes" id="UP001306950">
    <property type="component" value="Unassembled WGS sequence"/>
</dbReference>
<dbReference type="NCBIfam" id="TIGR01633">
    <property type="entry name" value="phi3626_gp14_N"/>
    <property type="match status" value="1"/>
</dbReference>
<dbReference type="InterPro" id="IPR006520">
    <property type="entry name" value="Dit_BPSPP_N"/>
</dbReference>
<dbReference type="InterPro" id="IPR008841">
    <property type="entry name" value="Siphovirus-type_tail_N"/>
</dbReference>
<dbReference type="Pfam" id="PF05709">
    <property type="entry name" value="Sipho_tail"/>
    <property type="match status" value="1"/>
</dbReference>
<evidence type="ECO:0000259" key="1">
    <source>
        <dbReference type="Pfam" id="PF05709"/>
    </source>
</evidence>
<dbReference type="Gene3D" id="2.40.30.200">
    <property type="match status" value="1"/>
</dbReference>
<organism evidence="2 3">
    <name type="scientific">Paenibacillus haidiansis</name>
    <dbReference type="NCBI Taxonomy" id="1574488"/>
    <lineage>
        <taxon>Bacteria</taxon>
        <taxon>Bacillati</taxon>
        <taxon>Bacillota</taxon>
        <taxon>Bacilli</taxon>
        <taxon>Bacillales</taxon>
        <taxon>Paenibacillaceae</taxon>
        <taxon>Paenibacillus</taxon>
    </lineage>
</organism>
<sequence>MASDSVLTLDGRTPMELGMGVFQKTQRPILSPTVDNVVTVPYMHGAYDFGATIGPRQFTLECAFIAKNYLELQQRVSALAAFLLDADGRPRTMPIVFANQPDRQYTVRYSGDLQIERIAGLGTFTLPFVAYDPFAYSLESTSDLLTWDTDYTWDDDFSWDDGYSYSFTGPGTVEVNNLGNQNALPKIRITGNFTTLSLMVGGVVFTYNTPLNGTLELDFKRKTAKVGTTNVLQNSNAQFGKLPPGSSNVVVGGSGLNITMDIIFNFKYAA</sequence>
<evidence type="ECO:0000313" key="2">
    <source>
        <dbReference type="EMBL" id="MEF2965032.1"/>
    </source>
</evidence>
<accession>A0ABU7VMP7</accession>
<dbReference type="RefSeq" id="WP_331845274.1">
    <property type="nucleotide sequence ID" value="NZ_JAZHPZ010000002.1"/>
</dbReference>
<name>A0ABU7VMP7_9BACL</name>
<keyword evidence="3" id="KW-1185">Reference proteome</keyword>
<gene>
    <name evidence="2" type="ORF">V3851_04245</name>
</gene>
<feature type="domain" description="Siphovirus-type tail component RIFT-related" evidence="1">
    <location>
        <begin position="25"/>
        <end position="129"/>
    </location>
</feature>
<dbReference type="EMBL" id="JAZHPZ010000002">
    <property type="protein sequence ID" value="MEF2965032.1"/>
    <property type="molecule type" value="Genomic_DNA"/>
</dbReference>
<protein>
    <submittedName>
        <fullName evidence="2">Distal tail protein Dit</fullName>
    </submittedName>
</protein>
<reference evidence="2 3" key="1">
    <citation type="submission" date="2024-02" db="EMBL/GenBank/DDBJ databases">
        <title>A nitrogen-fixing paenibacillus bacterium.</title>
        <authorList>
            <person name="Zhang W.L."/>
            <person name="Chen S.F."/>
        </authorList>
    </citation>
    <scope>NUCLEOTIDE SEQUENCE [LARGE SCALE GENOMIC DNA]</scope>
    <source>
        <strain evidence="2 3">M1</strain>
    </source>
</reference>
<proteinExistence type="predicted"/>